<sequence>MDEAIAFLESQDTINYTAVAKKFNVNATTLSRRFNGKTVSRTEAASLHKKLLSDAQEEKIWWRR</sequence>
<protein>
    <recommendedName>
        <fullName evidence="3">HTH psq-type domain-containing protein</fullName>
    </recommendedName>
</protein>
<comment type="caution">
    <text evidence="1">The sequence shown here is derived from an EMBL/GenBank/DDBJ whole genome shotgun (WGS) entry which is preliminary data.</text>
</comment>
<dbReference type="OrthoDB" id="4225981at2759"/>
<evidence type="ECO:0008006" key="3">
    <source>
        <dbReference type="Google" id="ProtNLM"/>
    </source>
</evidence>
<evidence type="ECO:0000313" key="2">
    <source>
        <dbReference type="Proteomes" id="UP000243515"/>
    </source>
</evidence>
<dbReference type="AlphaFoldDB" id="A0A232M4E5"/>
<gene>
    <name evidence="1" type="ORF">Egran_00976</name>
</gene>
<proteinExistence type="predicted"/>
<name>A0A232M4E5_9EURO</name>
<dbReference type="Proteomes" id="UP000243515">
    <property type="component" value="Unassembled WGS sequence"/>
</dbReference>
<reference evidence="1 2" key="1">
    <citation type="journal article" date="2015" name="Environ. Microbiol.">
        <title>Metagenome sequence of Elaphomyces granulatus from sporocarp tissue reveals Ascomycota ectomycorrhizal fingerprints of genome expansion and a Proteobacteria-rich microbiome.</title>
        <authorList>
            <person name="Quandt C.A."/>
            <person name="Kohler A."/>
            <person name="Hesse C.N."/>
            <person name="Sharpton T.J."/>
            <person name="Martin F."/>
            <person name="Spatafora J.W."/>
        </authorList>
    </citation>
    <scope>NUCLEOTIDE SEQUENCE [LARGE SCALE GENOMIC DNA]</scope>
    <source>
        <strain evidence="1 2">OSC145934</strain>
    </source>
</reference>
<accession>A0A232M4E5</accession>
<keyword evidence="2" id="KW-1185">Reference proteome</keyword>
<evidence type="ECO:0000313" key="1">
    <source>
        <dbReference type="EMBL" id="OXV11263.1"/>
    </source>
</evidence>
<dbReference type="EMBL" id="NPHW01002537">
    <property type="protein sequence ID" value="OXV11263.1"/>
    <property type="molecule type" value="Genomic_DNA"/>
</dbReference>
<organism evidence="1 2">
    <name type="scientific">Elaphomyces granulatus</name>
    <dbReference type="NCBI Taxonomy" id="519963"/>
    <lineage>
        <taxon>Eukaryota</taxon>
        <taxon>Fungi</taxon>
        <taxon>Dikarya</taxon>
        <taxon>Ascomycota</taxon>
        <taxon>Pezizomycotina</taxon>
        <taxon>Eurotiomycetes</taxon>
        <taxon>Eurotiomycetidae</taxon>
        <taxon>Eurotiales</taxon>
        <taxon>Elaphomycetaceae</taxon>
        <taxon>Elaphomyces</taxon>
    </lineage>
</organism>